<dbReference type="Proteomes" id="UP001150830">
    <property type="component" value="Unassembled WGS sequence"/>
</dbReference>
<gene>
    <name evidence="2" type="ORF">OUO13_15295</name>
</gene>
<evidence type="ECO:0000313" key="3">
    <source>
        <dbReference type="Proteomes" id="UP001150830"/>
    </source>
</evidence>
<name>A0A9X3EG03_9GAMM</name>
<proteinExistence type="predicted"/>
<keyword evidence="1" id="KW-1133">Transmembrane helix</keyword>
<dbReference type="RefSeq" id="WP_283174756.1">
    <property type="nucleotide sequence ID" value="NZ_JAPNOA010000056.1"/>
</dbReference>
<dbReference type="AlphaFoldDB" id="A0A9X3EG03"/>
<sequence>MVPDIRVHTPETSTDPTIKPARTEISHHFWRSHQNIANSPHPNKSLADFALLLWCSPILGYFAGIYGDMRIADKANPDAGFWPSQPLKTHEIGNIAKVGTPLVLDISETQRRVSTTI</sequence>
<protein>
    <submittedName>
        <fullName evidence="2">Uncharacterized protein</fullName>
    </submittedName>
</protein>
<evidence type="ECO:0000256" key="1">
    <source>
        <dbReference type="SAM" id="Phobius"/>
    </source>
</evidence>
<keyword evidence="3" id="KW-1185">Reference proteome</keyword>
<dbReference type="EMBL" id="JAPNOA010000056">
    <property type="protein sequence ID" value="MCY0966551.1"/>
    <property type="molecule type" value="Genomic_DNA"/>
</dbReference>
<organism evidence="2 3">
    <name type="scientific">Parathalassolituus penaei</name>
    <dbReference type="NCBI Taxonomy" id="2997323"/>
    <lineage>
        <taxon>Bacteria</taxon>
        <taxon>Pseudomonadati</taxon>
        <taxon>Pseudomonadota</taxon>
        <taxon>Gammaproteobacteria</taxon>
        <taxon>Oceanospirillales</taxon>
        <taxon>Oceanospirillaceae</taxon>
        <taxon>Parathalassolituus</taxon>
    </lineage>
</organism>
<comment type="caution">
    <text evidence="2">The sequence shown here is derived from an EMBL/GenBank/DDBJ whole genome shotgun (WGS) entry which is preliminary data.</text>
</comment>
<reference evidence="2" key="1">
    <citation type="submission" date="2022-11" db="EMBL/GenBank/DDBJ databases">
        <title>Parathalassolutuus dongxingensis gen. nov., sp. nov., a novel member of family Oceanospirillaceae isolated from a coastal shrimp pond in Guangxi, China.</title>
        <authorList>
            <person name="Chen H."/>
        </authorList>
    </citation>
    <scope>NUCLEOTIDE SEQUENCE</scope>
    <source>
        <strain evidence="2">G-43</strain>
    </source>
</reference>
<feature type="transmembrane region" description="Helical" evidence="1">
    <location>
        <begin position="49"/>
        <end position="67"/>
    </location>
</feature>
<keyword evidence="1" id="KW-0472">Membrane</keyword>
<accession>A0A9X3EG03</accession>
<evidence type="ECO:0000313" key="2">
    <source>
        <dbReference type="EMBL" id="MCY0966551.1"/>
    </source>
</evidence>
<keyword evidence="1" id="KW-0812">Transmembrane</keyword>